<proteinExistence type="predicted"/>
<feature type="chain" id="PRO_5017076214" description="DUF4402 domain-containing protein" evidence="1">
    <location>
        <begin position="30"/>
        <end position="167"/>
    </location>
</feature>
<dbReference type="Proteomes" id="UP000252085">
    <property type="component" value="Unassembled WGS sequence"/>
</dbReference>
<organism evidence="2 3">
    <name type="scientific">Nostoc punctiforme NIES-2108</name>
    <dbReference type="NCBI Taxonomy" id="1356359"/>
    <lineage>
        <taxon>Bacteria</taxon>
        <taxon>Bacillati</taxon>
        <taxon>Cyanobacteriota</taxon>
        <taxon>Cyanophyceae</taxon>
        <taxon>Nostocales</taxon>
        <taxon>Nostocaceae</taxon>
        <taxon>Nostoc</taxon>
    </lineage>
</organism>
<feature type="signal peptide" evidence="1">
    <location>
        <begin position="1"/>
        <end position="29"/>
    </location>
</feature>
<gene>
    <name evidence="2" type="ORF">A6769_06235</name>
</gene>
<reference evidence="2 3" key="1">
    <citation type="submission" date="2016-04" db="EMBL/GenBank/DDBJ databases">
        <authorList>
            <person name="Evans L.H."/>
            <person name="Alamgir A."/>
            <person name="Owens N."/>
            <person name="Weber N.D."/>
            <person name="Virtaneva K."/>
            <person name="Barbian K."/>
            <person name="Babar A."/>
            <person name="Rosenke K."/>
        </authorList>
    </citation>
    <scope>NUCLEOTIDE SEQUENCE [LARGE SCALE GENOMIC DNA]</scope>
    <source>
        <strain evidence="2">NIES-2108</strain>
    </source>
</reference>
<sequence>MSTKLIRRALIASGIFIGAAVAFSPTAKAANTADVGLGGSVTSTVGIVTNNTTGTGLNLGGDGTTPTPHVVQVADFTMSTNNEQGLSLSVPVGTMTKTNGTTITYQVKVVDHLATAPEAVDFSSGDQTYTTNAAGPANRDLYINYTPANFQDPGAYTGSITLTVSDR</sequence>
<keyword evidence="1" id="KW-0732">Signal</keyword>
<evidence type="ECO:0000313" key="2">
    <source>
        <dbReference type="EMBL" id="RCJ39364.1"/>
    </source>
</evidence>
<accession>A0A367RUM7</accession>
<comment type="caution">
    <text evidence="2">The sequence shown here is derived from an EMBL/GenBank/DDBJ whole genome shotgun (WGS) entry which is preliminary data.</text>
</comment>
<dbReference type="EMBL" id="LXQE01000096">
    <property type="protein sequence ID" value="RCJ39364.1"/>
    <property type="molecule type" value="Genomic_DNA"/>
</dbReference>
<dbReference type="AlphaFoldDB" id="A0A367RUM7"/>
<protein>
    <recommendedName>
        <fullName evidence="4">DUF4402 domain-containing protein</fullName>
    </recommendedName>
</protein>
<evidence type="ECO:0000313" key="3">
    <source>
        <dbReference type="Proteomes" id="UP000252085"/>
    </source>
</evidence>
<evidence type="ECO:0000256" key="1">
    <source>
        <dbReference type="SAM" id="SignalP"/>
    </source>
</evidence>
<evidence type="ECO:0008006" key="4">
    <source>
        <dbReference type="Google" id="ProtNLM"/>
    </source>
</evidence>
<name>A0A367RUM7_NOSPU</name>